<keyword evidence="2" id="KW-0648">Protein biosynthesis</keyword>
<proteinExistence type="predicted"/>
<dbReference type="AlphaFoldDB" id="A0A1T3NK65"/>
<dbReference type="EMBL" id="MWQN01000004">
    <property type="protein sequence ID" value="OPC77021.1"/>
    <property type="molecule type" value="Genomic_DNA"/>
</dbReference>
<dbReference type="SUPFAM" id="SSF53335">
    <property type="entry name" value="S-adenosyl-L-methionine-dependent methyltransferases"/>
    <property type="match status" value="1"/>
</dbReference>
<organism evidence="2 3">
    <name type="scientific">Embleya scabrispora</name>
    <dbReference type="NCBI Taxonomy" id="159449"/>
    <lineage>
        <taxon>Bacteria</taxon>
        <taxon>Bacillati</taxon>
        <taxon>Actinomycetota</taxon>
        <taxon>Actinomycetes</taxon>
        <taxon>Kitasatosporales</taxon>
        <taxon>Streptomycetaceae</taxon>
        <taxon>Embleya</taxon>
    </lineage>
</organism>
<evidence type="ECO:0000259" key="1">
    <source>
        <dbReference type="Pfam" id="PF13649"/>
    </source>
</evidence>
<evidence type="ECO:0000313" key="3">
    <source>
        <dbReference type="Proteomes" id="UP000190037"/>
    </source>
</evidence>
<keyword evidence="2" id="KW-0396">Initiation factor</keyword>
<comment type="caution">
    <text evidence="2">The sequence shown here is derived from an EMBL/GenBank/DDBJ whole genome shotgun (WGS) entry which is preliminary data.</text>
</comment>
<dbReference type="Pfam" id="PF13649">
    <property type="entry name" value="Methyltransf_25"/>
    <property type="match status" value="1"/>
</dbReference>
<dbReference type="GO" id="GO:0008168">
    <property type="term" value="F:methyltransferase activity"/>
    <property type="evidence" value="ECO:0007669"/>
    <property type="project" value="UniProtKB-ARBA"/>
</dbReference>
<dbReference type="InterPro" id="IPR041698">
    <property type="entry name" value="Methyltransf_25"/>
</dbReference>
<keyword evidence="3" id="KW-1185">Reference proteome</keyword>
<dbReference type="OrthoDB" id="3528482at2"/>
<reference evidence="2 3" key="1">
    <citation type="submission" date="2017-03" db="EMBL/GenBank/DDBJ databases">
        <title>Draft genome sequence of Streptomyces scabrisporus NF3, endophyte isolated from Amphipterygium adstringens.</title>
        <authorList>
            <person name="Vazquez M."/>
            <person name="Ceapa C.D."/>
            <person name="Rodriguez Luna D."/>
            <person name="Sanchez Esquivel S."/>
        </authorList>
    </citation>
    <scope>NUCLEOTIDE SEQUENCE [LARGE SCALE GENOMIC DNA]</scope>
    <source>
        <strain evidence="2 3">NF3</strain>
    </source>
</reference>
<sequence length="230" mass="25709">MNERTPSPRLDPSRVRLGAEGRMFLREAARDLRTVGAVAPSGPALARLLTDPLTERGARSLRVLEVGAGTGSVTRVLLSRLPAGSRLGIVEPNPRFVGRLRDLVRGHERVRVHEAFVEELGIHRRYDVIVSGLPFTNFTADRVEAIMTRYLQLLEPDGTLTYFAYRATRHARTLLSSPAEAHRHRTVEDVLATYRRHHPTACRTAWTNLPPAGAWRLTPAPEPLRTPVVR</sequence>
<dbReference type="RefSeq" id="WP_078981782.1">
    <property type="nucleotide sequence ID" value="NZ_MWQN01000004.1"/>
</dbReference>
<dbReference type="Gene3D" id="3.40.50.150">
    <property type="entry name" value="Vaccinia Virus protein VP39"/>
    <property type="match status" value="1"/>
</dbReference>
<dbReference type="Proteomes" id="UP000190037">
    <property type="component" value="Unassembled WGS sequence"/>
</dbReference>
<evidence type="ECO:0000313" key="2">
    <source>
        <dbReference type="EMBL" id="OPC77021.1"/>
    </source>
</evidence>
<dbReference type="GO" id="GO:0003743">
    <property type="term" value="F:translation initiation factor activity"/>
    <property type="evidence" value="ECO:0007669"/>
    <property type="project" value="UniProtKB-KW"/>
</dbReference>
<dbReference type="InterPro" id="IPR029063">
    <property type="entry name" value="SAM-dependent_MTases_sf"/>
</dbReference>
<feature type="domain" description="Methyltransferase" evidence="1">
    <location>
        <begin position="63"/>
        <end position="158"/>
    </location>
</feature>
<dbReference type="CDD" id="cd02440">
    <property type="entry name" value="AdoMet_MTases"/>
    <property type="match status" value="1"/>
</dbReference>
<gene>
    <name evidence="2" type="ORF">B4N89_41335</name>
</gene>
<dbReference type="STRING" id="159449.B4N89_41335"/>
<name>A0A1T3NK65_9ACTN</name>
<accession>A0A1T3NK65</accession>
<protein>
    <submittedName>
        <fullName evidence="2">Translation initiation factor IF-2</fullName>
    </submittedName>
</protein>